<organism evidence="3 4">
    <name type="scientific">Mikania micrantha</name>
    <name type="common">bitter vine</name>
    <dbReference type="NCBI Taxonomy" id="192012"/>
    <lineage>
        <taxon>Eukaryota</taxon>
        <taxon>Viridiplantae</taxon>
        <taxon>Streptophyta</taxon>
        <taxon>Embryophyta</taxon>
        <taxon>Tracheophyta</taxon>
        <taxon>Spermatophyta</taxon>
        <taxon>Magnoliopsida</taxon>
        <taxon>eudicotyledons</taxon>
        <taxon>Gunneridae</taxon>
        <taxon>Pentapetalae</taxon>
        <taxon>asterids</taxon>
        <taxon>campanulids</taxon>
        <taxon>Asterales</taxon>
        <taxon>Asteraceae</taxon>
        <taxon>Asteroideae</taxon>
        <taxon>Heliantheae alliance</taxon>
        <taxon>Eupatorieae</taxon>
        <taxon>Mikania</taxon>
    </lineage>
</organism>
<evidence type="ECO:0000256" key="1">
    <source>
        <dbReference type="SAM" id="Phobius"/>
    </source>
</evidence>
<dbReference type="InterPro" id="IPR054695">
    <property type="entry name" value="Pierisin-like_dom"/>
</dbReference>
<evidence type="ECO:0000259" key="2">
    <source>
        <dbReference type="Pfam" id="PF22596"/>
    </source>
</evidence>
<accession>A0A5N6P1R4</accession>
<keyword evidence="1" id="KW-0812">Transmembrane</keyword>
<dbReference type="OrthoDB" id="6845681at2759"/>
<name>A0A5N6P1R4_9ASTR</name>
<gene>
    <name evidence="3" type="ORF">E3N88_13636</name>
</gene>
<keyword evidence="4" id="KW-1185">Reference proteome</keyword>
<reference evidence="3 4" key="1">
    <citation type="submission" date="2019-05" db="EMBL/GenBank/DDBJ databases">
        <title>Mikania micrantha, genome provides insights into the molecular mechanism of rapid growth.</title>
        <authorList>
            <person name="Liu B."/>
        </authorList>
    </citation>
    <scope>NUCLEOTIDE SEQUENCE [LARGE SCALE GENOMIC DNA]</scope>
    <source>
        <strain evidence="3">NLD-2019</strain>
        <tissue evidence="3">Leaf</tissue>
    </source>
</reference>
<sequence>MQRRSENGRRGERSEASKRNTLAISCISLVYLYASGCCALLFIIWKIYSASHVDGISLKSKIQKEKLYPKYYDTEKLCCTSNMTWYQFGRDQYGMNSTEMEPRWSRRRWGEMKRFTEKRFTVVRRCITCRGVRRFEAAALWMSKGANNGEGWMGRQENVSDEVYCNLEQYVNAGGRPLDSTRPARHCFVSTTLDSGWYPPVRPEQGAVVVTRYEIYAPGGIWVAETLGGRYRYPAQDEVAFVYGIAPQYIRSAQLFRLQASGR</sequence>
<evidence type="ECO:0000313" key="4">
    <source>
        <dbReference type="Proteomes" id="UP000326396"/>
    </source>
</evidence>
<protein>
    <recommendedName>
        <fullName evidence="2">Pierisin-like domain-containing protein</fullName>
    </recommendedName>
</protein>
<dbReference type="Pfam" id="PF22596">
    <property type="entry name" value="Scabin-like"/>
    <property type="match status" value="1"/>
</dbReference>
<proteinExistence type="predicted"/>
<evidence type="ECO:0000313" key="3">
    <source>
        <dbReference type="EMBL" id="KAD5802276.1"/>
    </source>
</evidence>
<dbReference type="AlphaFoldDB" id="A0A5N6P1R4"/>
<dbReference type="SUPFAM" id="SSF56399">
    <property type="entry name" value="ADP-ribosylation"/>
    <property type="match status" value="1"/>
</dbReference>
<dbReference type="EMBL" id="SZYD01000007">
    <property type="protein sequence ID" value="KAD5802276.1"/>
    <property type="molecule type" value="Genomic_DNA"/>
</dbReference>
<feature type="transmembrane region" description="Helical" evidence="1">
    <location>
        <begin position="21"/>
        <end position="45"/>
    </location>
</feature>
<dbReference type="Proteomes" id="UP000326396">
    <property type="component" value="Linkage Group LG15"/>
</dbReference>
<comment type="caution">
    <text evidence="3">The sequence shown here is derived from an EMBL/GenBank/DDBJ whole genome shotgun (WGS) entry which is preliminary data.</text>
</comment>
<keyword evidence="1" id="KW-1133">Transmembrane helix</keyword>
<dbReference type="Gene3D" id="3.90.210.10">
    <property type="entry name" value="Heat-Labile Enterotoxin, subunit A"/>
    <property type="match status" value="1"/>
</dbReference>
<keyword evidence="1" id="KW-0472">Membrane</keyword>
<feature type="domain" description="Pierisin-like" evidence="2">
    <location>
        <begin position="160"/>
        <end position="256"/>
    </location>
</feature>